<feature type="compositionally biased region" description="Basic residues" evidence="1">
    <location>
        <begin position="30"/>
        <end position="39"/>
    </location>
</feature>
<reference evidence="2" key="1">
    <citation type="submission" date="2011-04" db="EMBL/GenBank/DDBJ databases">
        <title>Evolution of plant cell wall degrading machinery underlies the functional diversity of forest fungi.</title>
        <authorList>
            <consortium name="US DOE Joint Genome Institute (JGI-PGF)"/>
            <person name="Eastwood D.C."/>
            <person name="Floudas D."/>
            <person name="Binder M."/>
            <person name="Majcherczyk A."/>
            <person name="Schneider P."/>
            <person name="Aerts A."/>
            <person name="Asiegbu F.O."/>
            <person name="Baker S.E."/>
            <person name="Barry K."/>
            <person name="Bendiksby M."/>
            <person name="Blumentritt M."/>
            <person name="Coutinho P.M."/>
            <person name="Cullen D."/>
            <person name="Cullen D."/>
            <person name="Gathman A."/>
            <person name="Goodell B."/>
            <person name="Henrissat B."/>
            <person name="Ihrmark K."/>
            <person name="Kauserud H."/>
            <person name="Kohler A."/>
            <person name="LaButti K."/>
            <person name="Lapidus A."/>
            <person name="Lavin J.L."/>
            <person name="Lee Y.-H."/>
            <person name="Lindquist E."/>
            <person name="Lilly W."/>
            <person name="Lucas S."/>
            <person name="Morin E."/>
            <person name="Murat C."/>
            <person name="Oguiza J.A."/>
            <person name="Park J."/>
            <person name="Pisabarro A.G."/>
            <person name="Riley R."/>
            <person name="Rosling A."/>
            <person name="Salamov A."/>
            <person name="Schmidt O."/>
            <person name="Schmutz J."/>
            <person name="Skrede I."/>
            <person name="Stenlid J."/>
            <person name="Wiebenga A."/>
            <person name="Xie X."/>
            <person name="Kues U."/>
            <person name="Hibbett D.S."/>
            <person name="Hoffmeister D."/>
            <person name="Hogberg N."/>
            <person name="Martin F."/>
            <person name="Grigoriev I.V."/>
            <person name="Watkinson S.C."/>
        </authorList>
    </citation>
    <scope>NUCLEOTIDE SEQUENCE</scope>
    <source>
        <strain evidence="2">S7.9</strain>
    </source>
</reference>
<organism>
    <name type="scientific">Serpula lacrymans var. lacrymans (strain S7.9)</name>
    <name type="common">Dry rot fungus</name>
    <dbReference type="NCBI Taxonomy" id="578457"/>
    <lineage>
        <taxon>Eukaryota</taxon>
        <taxon>Fungi</taxon>
        <taxon>Dikarya</taxon>
        <taxon>Basidiomycota</taxon>
        <taxon>Agaricomycotina</taxon>
        <taxon>Agaricomycetes</taxon>
        <taxon>Agaricomycetidae</taxon>
        <taxon>Boletales</taxon>
        <taxon>Coniophorineae</taxon>
        <taxon>Serpulaceae</taxon>
        <taxon>Serpula</taxon>
    </lineage>
</organism>
<feature type="compositionally biased region" description="Basic and acidic residues" evidence="1">
    <location>
        <begin position="372"/>
        <end position="390"/>
    </location>
</feature>
<dbReference type="OrthoDB" id="3363286at2759"/>
<dbReference type="AlphaFoldDB" id="F8NMP1"/>
<dbReference type="GeneID" id="18814517"/>
<gene>
    <name evidence="2" type="ORF">SERLADRAFT_435215</name>
</gene>
<feature type="region of interest" description="Disordered" evidence="1">
    <location>
        <begin position="278"/>
        <end position="308"/>
    </location>
</feature>
<dbReference type="KEGG" id="sla:SERLADRAFT_435215"/>
<protein>
    <submittedName>
        <fullName evidence="2">Uncharacterized protein</fullName>
    </submittedName>
</protein>
<evidence type="ECO:0000256" key="1">
    <source>
        <dbReference type="SAM" id="MobiDB-lite"/>
    </source>
</evidence>
<proteinExistence type="predicted"/>
<feature type="compositionally biased region" description="Basic and acidic residues" evidence="1">
    <location>
        <begin position="88"/>
        <end position="97"/>
    </location>
</feature>
<dbReference type="Proteomes" id="UP000008064">
    <property type="component" value="Unassembled WGS sequence"/>
</dbReference>
<feature type="region of interest" description="Disordered" evidence="1">
    <location>
        <begin position="369"/>
        <end position="390"/>
    </location>
</feature>
<sequence>MPRLLPRLLRILANALPAQKKGGRENNPRFSKKTKKNSRKPSLPAASFSLVNRTQSILLDPLNPITNPRTRARHKSAPPRVRVQGRRHLTEDPDHASPRSMTVLEREYWSSPYLRMLSTPLRQCIVTRRFLPSDFLIRLTPMRVDLEATRATSLLPDGLEHPQYKARKGHTGVYMICWKAAVQQLQERKPFRRFAANLSVHALLDSHIGHLLRLRVLQELEVLADSLRISPRGSTETMVLRRLTRAEWKTVRTNGLIKHDGAAAVLVVPPLNRDPITKLKSSASMKPDHSDSVDLQDPDSEVSRRPLPLSSLYPCDNFDTKDLPFPDLLPTSQVPLYNGLTLFPSAPQRAVLYAALCKLLAVERKARWRTHAHPDPSSKELTKSTNSDEKGSHAFLLTSDDRTVKRGDTAALAIALWRLRMWEGEAWQGDSDGNEGWEINKEWRLNYNKNWRI</sequence>
<feature type="compositionally biased region" description="Basic residues" evidence="1">
    <location>
        <begin position="70"/>
        <end position="87"/>
    </location>
</feature>
<evidence type="ECO:0000313" key="2">
    <source>
        <dbReference type="EMBL" id="EGO27438.1"/>
    </source>
</evidence>
<dbReference type="RefSeq" id="XP_007315529.1">
    <property type="nucleotide sequence ID" value="XM_007315467.1"/>
</dbReference>
<dbReference type="HOGENOM" id="CLU_048619_0_0_1"/>
<feature type="region of interest" description="Disordered" evidence="1">
    <location>
        <begin position="16"/>
        <end position="46"/>
    </location>
</feature>
<dbReference type="EMBL" id="GL945431">
    <property type="protein sequence ID" value="EGO27438.1"/>
    <property type="molecule type" value="Genomic_DNA"/>
</dbReference>
<name>F8NMP1_SERL9</name>
<feature type="region of interest" description="Disordered" evidence="1">
    <location>
        <begin position="61"/>
        <end position="97"/>
    </location>
</feature>
<accession>F8NMP1</accession>